<reference evidence="1" key="2">
    <citation type="journal article" date="2022" name="New Phytol.">
        <title>Evolutionary transition to the ectomycorrhizal habit in the genomes of a hyperdiverse lineage of mushroom-forming fungi.</title>
        <authorList>
            <person name="Looney B."/>
            <person name="Miyauchi S."/>
            <person name="Morin E."/>
            <person name="Drula E."/>
            <person name="Courty P.E."/>
            <person name="Kohler A."/>
            <person name="Kuo A."/>
            <person name="LaButti K."/>
            <person name="Pangilinan J."/>
            <person name="Lipzen A."/>
            <person name="Riley R."/>
            <person name="Andreopoulos W."/>
            <person name="He G."/>
            <person name="Johnson J."/>
            <person name="Nolan M."/>
            <person name="Tritt A."/>
            <person name="Barry K.W."/>
            <person name="Grigoriev I.V."/>
            <person name="Nagy L.G."/>
            <person name="Hibbett D."/>
            <person name="Henrissat B."/>
            <person name="Matheny P.B."/>
            <person name="Labbe J."/>
            <person name="Martin F.M."/>
        </authorList>
    </citation>
    <scope>NUCLEOTIDE SEQUENCE</scope>
    <source>
        <strain evidence="1">FP105234-sp</strain>
    </source>
</reference>
<protein>
    <submittedName>
        <fullName evidence="1">Uncharacterized protein</fullName>
    </submittedName>
</protein>
<dbReference type="Proteomes" id="UP000814033">
    <property type="component" value="Unassembled WGS sequence"/>
</dbReference>
<comment type="caution">
    <text evidence="1">The sequence shown here is derived from an EMBL/GenBank/DDBJ whole genome shotgun (WGS) entry which is preliminary data.</text>
</comment>
<accession>A0ACB8RAG6</accession>
<gene>
    <name evidence="1" type="ORF">FA95DRAFT_1502008</name>
</gene>
<name>A0ACB8RAG6_9AGAM</name>
<reference evidence="1" key="1">
    <citation type="submission" date="2021-02" db="EMBL/GenBank/DDBJ databases">
        <authorList>
            <consortium name="DOE Joint Genome Institute"/>
            <person name="Ahrendt S."/>
            <person name="Looney B.P."/>
            <person name="Miyauchi S."/>
            <person name="Morin E."/>
            <person name="Drula E."/>
            <person name="Courty P.E."/>
            <person name="Chicoki N."/>
            <person name="Fauchery L."/>
            <person name="Kohler A."/>
            <person name="Kuo A."/>
            <person name="Labutti K."/>
            <person name="Pangilinan J."/>
            <person name="Lipzen A."/>
            <person name="Riley R."/>
            <person name="Andreopoulos W."/>
            <person name="He G."/>
            <person name="Johnson J."/>
            <person name="Barry K.W."/>
            <person name="Grigoriev I.V."/>
            <person name="Nagy L."/>
            <person name="Hibbett D."/>
            <person name="Henrissat B."/>
            <person name="Matheny P.B."/>
            <person name="Labbe J."/>
            <person name="Martin F."/>
        </authorList>
    </citation>
    <scope>NUCLEOTIDE SEQUENCE</scope>
    <source>
        <strain evidence="1">FP105234-sp</strain>
    </source>
</reference>
<dbReference type="EMBL" id="MU276152">
    <property type="protein sequence ID" value="KAI0041008.1"/>
    <property type="molecule type" value="Genomic_DNA"/>
</dbReference>
<proteinExistence type="predicted"/>
<organism evidence="1 2">
    <name type="scientific">Auriscalpium vulgare</name>
    <dbReference type="NCBI Taxonomy" id="40419"/>
    <lineage>
        <taxon>Eukaryota</taxon>
        <taxon>Fungi</taxon>
        <taxon>Dikarya</taxon>
        <taxon>Basidiomycota</taxon>
        <taxon>Agaricomycotina</taxon>
        <taxon>Agaricomycetes</taxon>
        <taxon>Russulales</taxon>
        <taxon>Auriscalpiaceae</taxon>
        <taxon>Auriscalpium</taxon>
    </lineage>
</organism>
<evidence type="ECO:0000313" key="2">
    <source>
        <dbReference type="Proteomes" id="UP000814033"/>
    </source>
</evidence>
<keyword evidence="2" id="KW-1185">Reference proteome</keyword>
<evidence type="ECO:0000313" key="1">
    <source>
        <dbReference type="EMBL" id="KAI0041008.1"/>
    </source>
</evidence>
<sequence length="392" mass="43691">MPPELLDHIFNFLALDALPSLALTSRLFHSLSTRIFYRHIPPLPLAATVRCLTTLASPSSSALALAEYVRTFEIGDIDVHSRMRKLLRSFYSLLQRALSRMPALTSLSFLLPGPTAFYLPKSPSFQLTKLTVSCDFDKMLAQFLLTQPSLKTALFCGPDRPHTTIHIDALPALHRISASPLILAMLVPGRPVKEVELCLVHPWLLNAAVLETTMQIVGFSRGPVRSLQIISHLTEGAATVLEALECIPRSLGGLSNLALHAVSGSVTKELLDGLPPILAQFKSLRSLMLLSKNKSDALHDAALTPGLPALWASACTTLECVALPQATFVRNARYGWVTLQDLERLLADREQMLVHREREVREREEELQEEQRVLEERERRLEERVRVLRAEA</sequence>